<keyword evidence="3" id="KW-1185">Reference proteome</keyword>
<sequence>MTRPFADSNILVYAFAAGDPYQATAYALLQDGVTLSVQSLNEFANVLSRKLRWDSPSVRDALISLRSVSNAIVPVDLALHDFGIMIFERYRLSIYDSMIVAAALQAGCDTLYSEDMQDGQVIEGRLTVINPFRDLTS</sequence>
<gene>
    <name evidence="2" type="ORF">ACFSC3_03410</name>
</gene>
<dbReference type="CDD" id="cd18692">
    <property type="entry name" value="PIN_VapC-like"/>
    <property type="match status" value="1"/>
</dbReference>
<evidence type="ECO:0000313" key="3">
    <source>
        <dbReference type="Proteomes" id="UP001597283"/>
    </source>
</evidence>
<dbReference type="SUPFAM" id="SSF88723">
    <property type="entry name" value="PIN domain-like"/>
    <property type="match status" value="1"/>
</dbReference>
<name>A0ABW4N9N9_9SPHN</name>
<dbReference type="RefSeq" id="WP_380938758.1">
    <property type="nucleotide sequence ID" value="NZ_JBHUFC010000002.1"/>
</dbReference>
<dbReference type="Proteomes" id="UP001597283">
    <property type="component" value="Unassembled WGS sequence"/>
</dbReference>
<organism evidence="2 3">
    <name type="scientific">Sphingomonas floccifaciens</name>
    <dbReference type="NCBI Taxonomy" id="1844115"/>
    <lineage>
        <taxon>Bacteria</taxon>
        <taxon>Pseudomonadati</taxon>
        <taxon>Pseudomonadota</taxon>
        <taxon>Alphaproteobacteria</taxon>
        <taxon>Sphingomonadales</taxon>
        <taxon>Sphingomonadaceae</taxon>
        <taxon>Sphingomonas</taxon>
    </lineage>
</organism>
<dbReference type="EMBL" id="JBHUFC010000002">
    <property type="protein sequence ID" value="MFD1786613.1"/>
    <property type="molecule type" value="Genomic_DNA"/>
</dbReference>
<evidence type="ECO:0000259" key="1">
    <source>
        <dbReference type="Pfam" id="PF01850"/>
    </source>
</evidence>
<reference evidence="3" key="1">
    <citation type="journal article" date="2019" name="Int. J. Syst. Evol. Microbiol.">
        <title>The Global Catalogue of Microorganisms (GCM) 10K type strain sequencing project: providing services to taxonomists for standard genome sequencing and annotation.</title>
        <authorList>
            <consortium name="The Broad Institute Genomics Platform"/>
            <consortium name="The Broad Institute Genome Sequencing Center for Infectious Disease"/>
            <person name="Wu L."/>
            <person name="Ma J."/>
        </authorList>
    </citation>
    <scope>NUCLEOTIDE SEQUENCE [LARGE SCALE GENOMIC DNA]</scope>
    <source>
        <strain evidence="3">Q85</strain>
    </source>
</reference>
<dbReference type="Pfam" id="PF01850">
    <property type="entry name" value="PIN"/>
    <property type="match status" value="1"/>
</dbReference>
<dbReference type="InterPro" id="IPR029060">
    <property type="entry name" value="PIN-like_dom_sf"/>
</dbReference>
<accession>A0ABW4N9N9</accession>
<feature type="domain" description="PIN" evidence="1">
    <location>
        <begin position="6"/>
        <end position="115"/>
    </location>
</feature>
<comment type="caution">
    <text evidence="2">The sequence shown here is derived from an EMBL/GenBank/DDBJ whole genome shotgun (WGS) entry which is preliminary data.</text>
</comment>
<protein>
    <submittedName>
        <fullName evidence="2">PIN domain-containing protein</fullName>
    </submittedName>
</protein>
<dbReference type="Gene3D" id="3.40.50.1010">
    <property type="entry name" value="5'-nuclease"/>
    <property type="match status" value="1"/>
</dbReference>
<evidence type="ECO:0000313" key="2">
    <source>
        <dbReference type="EMBL" id="MFD1786613.1"/>
    </source>
</evidence>
<proteinExistence type="predicted"/>
<dbReference type="InterPro" id="IPR002716">
    <property type="entry name" value="PIN_dom"/>
</dbReference>